<dbReference type="Gene3D" id="3.40.30.10">
    <property type="entry name" value="Glutaredoxin"/>
    <property type="match status" value="1"/>
</dbReference>
<keyword evidence="3" id="KW-0813">Transport</keyword>
<comment type="caution">
    <text evidence="12">The sequence shown here is derived from an EMBL/GenBank/DDBJ whole genome shotgun (WGS) entry which is preliminary data.</text>
</comment>
<dbReference type="PROSITE" id="PS00194">
    <property type="entry name" value="THIOREDOXIN_1"/>
    <property type="match status" value="1"/>
</dbReference>
<dbReference type="InterPro" id="IPR017937">
    <property type="entry name" value="Thioredoxin_CS"/>
</dbReference>
<protein>
    <recommendedName>
        <fullName evidence="2 7">Thioredoxin</fullName>
    </recommendedName>
</protein>
<evidence type="ECO:0000313" key="12">
    <source>
        <dbReference type="EMBL" id="OUM21739.1"/>
    </source>
</evidence>
<dbReference type="PRINTS" id="PR00421">
    <property type="entry name" value="THIOREDOXIN"/>
</dbReference>
<evidence type="ECO:0000256" key="7">
    <source>
        <dbReference type="NCBIfam" id="TIGR01068"/>
    </source>
</evidence>
<dbReference type="AlphaFoldDB" id="A0A252F7J0"/>
<evidence type="ECO:0000256" key="9">
    <source>
        <dbReference type="PIRSR" id="PIRSR000077-1"/>
    </source>
</evidence>
<dbReference type="InterPro" id="IPR036249">
    <property type="entry name" value="Thioredoxin-like_sf"/>
</dbReference>
<feature type="active site" description="Nucleophile" evidence="9">
    <location>
        <position position="34"/>
    </location>
</feature>
<dbReference type="NCBIfam" id="TIGR01068">
    <property type="entry name" value="thioredoxin"/>
    <property type="match status" value="1"/>
</dbReference>
<dbReference type="InterPro" id="IPR013766">
    <property type="entry name" value="Thioredoxin_domain"/>
</dbReference>
<evidence type="ECO:0000256" key="4">
    <source>
        <dbReference type="ARBA" id="ARBA00022982"/>
    </source>
</evidence>
<dbReference type="SUPFAM" id="SSF52833">
    <property type="entry name" value="Thioredoxin-like"/>
    <property type="match status" value="1"/>
</dbReference>
<keyword evidence="4" id="KW-0249">Electron transport</keyword>
<evidence type="ECO:0000313" key="13">
    <source>
        <dbReference type="Proteomes" id="UP000194903"/>
    </source>
</evidence>
<evidence type="ECO:0000256" key="1">
    <source>
        <dbReference type="ARBA" id="ARBA00008987"/>
    </source>
</evidence>
<dbReference type="Proteomes" id="UP000194903">
    <property type="component" value="Unassembled WGS sequence"/>
</dbReference>
<feature type="disulfide bond" description="Redox-active" evidence="10">
    <location>
        <begin position="31"/>
        <end position="34"/>
    </location>
</feature>
<evidence type="ECO:0000256" key="6">
    <source>
        <dbReference type="ARBA" id="ARBA00023284"/>
    </source>
</evidence>
<dbReference type="GO" id="GO:0015035">
    <property type="term" value="F:protein-disulfide reductase activity"/>
    <property type="evidence" value="ECO:0007669"/>
    <property type="project" value="UniProtKB-UniRule"/>
</dbReference>
<evidence type="ECO:0000256" key="10">
    <source>
        <dbReference type="PIRSR" id="PIRSR000077-4"/>
    </source>
</evidence>
<feature type="domain" description="Thioredoxin" evidence="11">
    <location>
        <begin position="1"/>
        <end position="107"/>
    </location>
</feature>
<evidence type="ECO:0000256" key="8">
    <source>
        <dbReference type="PIRNR" id="PIRNR000077"/>
    </source>
</evidence>
<feature type="active site" description="Nucleophile" evidence="9">
    <location>
        <position position="31"/>
    </location>
</feature>
<dbReference type="FunFam" id="3.40.30.10:FF:000001">
    <property type="entry name" value="Thioredoxin"/>
    <property type="match status" value="1"/>
</dbReference>
<dbReference type="PROSITE" id="PS51352">
    <property type="entry name" value="THIOREDOXIN_2"/>
    <property type="match status" value="1"/>
</dbReference>
<evidence type="ECO:0000259" key="11">
    <source>
        <dbReference type="PROSITE" id="PS51352"/>
    </source>
</evidence>
<keyword evidence="5 10" id="KW-1015">Disulfide bond</keyword>
<sequence>MSIIHITEETFDKEVLESPVPVLIDFWADWCGPCRMLAPTIDELEQQYRGKLHVGKIDIDQQPKLALVHKVMSIPTVSIYAHGKEVKRLIGLRDKPELDAVIQEVLAAK</sequence>
<dbReference type="InterPro" id="IPR005746">
    <property type="entry name" value="Thioredoxin"/>
</dbReference>
<organism evidence="12 13">
    <name type="scientific">Butyricicoccus porcorum</name>
    <dbReference type="NCBI Taxonomy" id="1945634"/>
    <lineage>
        <taxon>Bacteria</taxon>
        <taxon>Bacillati</taxon>
        <taxon>Bacillota</taxon>
        <taxon>Clostridia</taxon>
        <taxon>Eubacteriales</taxon>
        <taxon>Butyricicoccaceae</taxon>
        <taxon>Butyricicoccus</taxon>
    </lineage>
</organism>
<dbReference type="PANTHER" id="PTHR45663">
    <property type="entry name" value="GEO12009P1"/>
    <property type="match status" value="1"/>
</dbReference>
<feature type="site" description="Deprotonates C-terminal active site Cys" evidence="9">
    <location>
        <position position="25"/>
    </location>
</feature>
<dbReference type="EMBL" id="NHOC01000001">
    <property type="protein sequence ID" value="OUM21739.1"/>
    <property type="molecule type" value="Genomic_DNA"/>
</dbReference>
<keyword evidence="13" id="KW-1185">Reference proteome</keyword>
<dbReference type="GO" id="GO:0005737">
    <property type="term" value="C:cytoplasm"/>
    <property type="evidence" value="ECO:0007669"/>
    <property type="project" value="TreeGrafter"/>
</dbReference>
<name>A0A252F7J0_9FIRM</name>
<evidence type="ECO:0000256" key="2">
    <source>
        <dbReference type="ARBA" id="ARBA00020570"/>
    </source>
</evidence>
<dbReference type="RefSeq" id="WP_087016694.1">
    <property type="nucleotide sequence ID" value="NZ_CP178353.1"/>
</dbReference>
<evidence type="ECO:0000256" key="5">
    <source>
        <dbReference type="ARBA" id="ARBA00023157"/>
    </source>
</evidence>
<dbReference type="CDD" id="cd02947">
    <property type="entry name" value="TRX_family"/>
    <property type="match status" value="1"/>
</dbReference>
<feature type="site" description="Contributes to redox potential value" evidence="9">
    <location>
        <position position="33"/>
    </location>
</feature>
<gene>
    <name evidence="12" type="ORF">CBW42_00455</name>
</gene>
<feature type="site" description="Contributes to redox potential value" evidence="9">
    <location>
        <position position="32"/>
    </location>
</feature>
<accession>A0A252F7J0</accession>
<keyword evidence="6 10" id="KW-0676">Redox-active center</keyword>
<dbReference type="PANTHER" id="PTHR45663:SF11">
    <property type="entry name" value="GEO12009P1"/>
    <property type="match status" value="1"/>
</dbReference>
<dbReference type="Pfam" id="PF00085">
    <property type="entry name" value="Thioredoxin"/>
    <property type="match status" value="1"/>
</dbReference>
<reference evidence="12 13" key="1">
    <citation type="submission" date="2017-05" db="EMBL/GenBank/DDBJ databases">
        <title>Butyricicoccus porcorum sp. nov. a butyrate-producing bacterium from the swine intestinal tract.</title>
        <authorList>
            <person name="Trachsel J."/>
            <person name="Humphrey S."/>
            <person name="Allen H.K."/>
        </authorList>
    </citation>
    <scope>NUCLEOTIDE SEQUENCE [LARGE SCALE GENOMIC DNA]</scope>
    <source>
        <strain evidence="12">BB10</strain>
    </source>
</reference>
<proteinExistence type="inferred from homology"/>
<dbReference type="PIRSF" id="PIRSF000077">
    <property type="entry name" value="Thioredoxin"/>
    <property type="match status" value="1"/>
</dbReference>
<evidence type="ECO:0000256" key="3">
    <source>
        <dbReference type="ARBA" id="ARBA00022448"/>
    </source>
</evidence>
<dbReference type="OrthoDB" id="9790390at2"/>
<comment type="similarity">
    <text evidence="1 8">Belongs to the thioredoxin family.</text>
</comment>